<dbReference type="InterPro" id="IPR039422">
    <property type="entry name" value="MarR/SlyA-like"/>
</dbReference>
<evidence type="ECO:0000256" key="1">
    <source>
        <dbReference type="ARBA" id="ARBA00023015"/>
    </source>
</evidence>
<feature type="domain" description="HTH marR-type" evidence="4">
    <location>
        <begin position="24"/>
        <end position="157"/>
    </location>
</feature>
<gene>
    <name evidence="5" type="ORF">ACFQO6_03465</name>
</gene>
<evidence type="ECO:0000313" key="6">
    <source>
        <dbReference type="Proteomes" id="UP001596524"/>
    </source>
</evidence>
<keyword evidence="1" id="KW-0805">Transcription regulation</keyword>
<dbReference type="InterPro" id="IPR036390">
    <property type="entry name" value="WH_DNA-bd_sf"/>
</dbReference>
<dbReference type="InterPro" id="IPR000835">
    <property type="entry name" value="HTH_MarR-typ"/>
</dbReference>
<protein>
    <submittedName>
        <fullName evidence="5">MarR family winged helix-turn-helix transcriptional regulator</fullName>
    </submittedName>
</protein>
<reference evidence="6" key="1">
    <citation type="journal article" date="2019" name="Int. J. Syst. Evol. Microbiol.">
        <title>The Global Catalogue of Microorganisms (GCM) 10K type strain sequencing project: providing services to taxonomists for standard genome sequencing and annotation.</title>
        <authorList>
            <consortium name="The Broad Institute Genomics Platform"/>
            <consortium name="The Broad Institute Genome Sequencing Center for Infectious Disease"/>
            <person name="Wu L."/>
            <person name="Ma J."/>
        </authorList>
    </citation>
    <scope>NUCLEOTIDE SEQUENCE [LARGE SCALE GENOMIC DNA]</scope>
    <source>
        <strain evidence="6">FCH27</strain>
    </source>
</reference>
<evidence type="ECO:0000256" key="3">
    <source>
        <dbReference type="ARBA" id="ARBA00023163"/>
    </source>
</evidence>
<dbReference type="RefSeq" id="WP_255892795.1">
    <property type="nucleotide sequence ID" value="NZ_JAFMZM010000007.1"/>
</dbReference>
<evidence type="ECO:0000313" key="5">
    <source>
        <dbReference type="EMBL" id="MFC7359316.1"/>
    </source>
</evidence>
<evidence type="ECO:0000256" key="2">
    <source>
        <dbReference type="ARBA" id="ARBA00023125"/>
    </source>
</evidence>
<comment type="caution">
    <text evidence="5">The sequence shown here is derived from an EMBL/GenBank/DDBJ whole genome shotgun (WGS) entry which is preliminary data.</text>
</comment>
<dbReference type="Pfam" id="PF12802">
    <property type="entry name" value="MarR_2"/>
    <property type="match status" value="1"/>
</dbReference>
<name>A0ABW2N326_9ACTN</name>
<accession>A0ABW2N326</accession>
<dbReference type="InterPro" id="IPR023187">
    <property type="entry name" value="Tscrpt_reg_MarR-type_CS"/>
</dbReference>
<keyword evidence="6" id="KW-1185">Reference proteome</keyword>
<keyword evidence="2" id="KW-0238">DNA-binding</keyword>
<dbReference type="PANTHER" id="PTHR33164:SF101">
    <property type="entry name" value="TRANSCRIPTIONAL REPRESSOR MPRA"/>
    <property type="match status" value="1"/>
</dbReference>
<dbReference type="EMBL" id="JBHTCH010000002">
    <property type="protein sequence ID" value="MFC7359316.1"/>
    <property type="molecule type" value="Genomic_DNA"/>
</dbReference>
<evidence type="ECO:0000259" key="4">
    <source>
        <dbReference type="PROSITE" id="PS50995"/>
    </source>
</evidence>
<dbReference type="Proteomes" id="UP001596524">
    <property type="component" value="Unassembled WGS sequence"/>
</dbReference>
<keyword evidence="3" id="KW-0804">Transcription</keyword>
<proteinExistence type="predicted"/>
<dbReference type="PANTHER" id="PTHR33164">
    <property type="entry name" value="TRANSCRIPTIONAL REGULATOR, MARR FAMILY"/>
    <property type="match status" value="1"/>
</dbReference>
<dbReference type="InterPro" id="IPR036388">
    <property type="entry name" value="WH-like_DNA-bd_sf"/>
</dbReference>
<dbReference type="SMART" id="SM00347">
    <property type="entry name" value="HTH_MARR"/>
    <property type="match status" value="1"/>
</dbReference>
<organism evidence="5 6">
    <name type="scientific">Nocardioides astragali</name>
    <dbReference type="NCBI Taxonomy" id="1776736"/>
    <lineage>
        <taxon>Bacteria</taxon>
        <taxon>Bacillati</taxon>
        <taxon>Actinomycetota</taxon>
        <taxon>Actinomycetes</taxon>
        <taxon>Propionibacteriales</taxon>
        <taxon>Nocardioidaceae</taxon>
        <taxon>Nocardioides</taxon>
    </lineage>
</organism>
<sequence length="163" mass="17862">MTRDPIGEAHRQWVAHGWPDAADGMAMVTSVVRAQQLLMERIDAVLRPRGLTFARYEVLRLLSFTRDAAMPMSRLGSLLQVHPTSVTSAVDRLVAQGYVERVRDDQDKRVVRAVLTDAGREAVEEATAVLNAEVFENPGLPEADVRGLTDSLTALRTGLGDAL</sequence>
<dbReference type="Gene3D" id="1.10.10.10">
    <property type="entry name" value="Winged helix-like DNA-binding domain superfamily/Winged helix DNA-binding domain"/>
    <property type="match status" value="1"/>
</dbReference>
<dbReference type="SUPFAM" id="SSF46785">
    <property type="entry name" value="Winged helix' DNA-binding domain"/>
    <property type="match status" value="1"/>
</dbReference>
<dbReference type="PRINTS" id="PR00598">
    <property type="entry name" value="HTHMARR"/>
</dbReference>
<dbReference type="PROSITE" id="PS50995">
    <property type="entry name" value="HTH_MARR_2"/>
    <property type="match status" value="1"/>
</dbReference>
<dbReference type="PROSITE" id="PS01117">
    <property type="entry name" value="HTH_MARR_1"/>
    <property type="match status" value="1"/>
</dbReference>